<keyword evidence="3" id="KW-1185">Reference proteome</keyword>
<name>A0A0E0HAV3_ORYNI</name>
<organism evidence="2">
    <name type="scientific">Oryza nivara</name>
    <name type="common">Indian wild rice</name>
    <name type="synonym">Oryza sativa f. spontanea</name>
    <dbReference type="NCBI Taxonomy" id="4536"/>
    <lineage>
        <taxon>Eukaryota</taxon>
        <taxon>Viridiplantae</taxon>
        <taxon>Streptophyta</taxon>
        <taxon>Embryophyta</taxon>
        <taxon>Tracheophyta</taxon>
        <taxon>Spermatophyta</taxon>
        <taxon>Magnoliopsida</taxon>
        <taxon>Liliopsida</taxon>
        <taxon>Poales</taxon>
        <taxon>Poaceae</taxon>
        <taxon>BOP clade</taxon>
        <taxon>Oryzoideae</taxon>
        <taxon>Oryzeae</taxon>
        <taxon>Oryzinae</taxon>
        <taxon>Oryza</taxon>
    </lineage>
</organism>
<dbReference type="EnsemblPlants" id="ONIVA05G07230.1">
    <property type="protein sequence ID" value="ONIVA05G07230.1"/>
    <property type="gene ID" value="ONIVA05G07230"/>
</dbReference>
<feature type="compositionally biased region" description="Gly residues" evidence="1">
    <location>
        <begin position="58"/>
        <end position="81"/>
    </location>
</feature>
<sequence>MGYRSLLNPDTDEDVRWGDSARLILTGDRSLILLSSSSFSFSLPFYLPWGREATIGTHGGKGEVGTEGGSKGIAGNGGRATGDGSHANDTGWQRPPWMVVSLW</sequence>
<reference evidence="2" key="2">
    <citation type="submission" date="2018-04" db="EMBL/GenBank/DDBJ databases">
        <title>OnivRS2 (Oryza nivara Reference Sequence Version 2).</title>
        <authorList>
            <person name="Zhang J."/>
            <person name="Kudrna D."/>
            <person name="Lee S."/>
            <person name="Talag J."/>
            <person name="Rajasekar S."/>
            <person name="Welchert J."/>
            <person name="Hsing Y.-I."/>
            <person name="Wing R.A."/>
        </authorList>
    </citation>
    <scope>NUCLEOTIDE SEQUENCE [LARGE SCALE GENOMIC DNA]</scope>
    <source>
        <strain evidence="2">SL10</strain>
    </source>
</reference>
<feature type="region of interest" description="Disordered" evidence="1">
    <location>
        <begin position="58"/>
        <end position="95"/>
    </location>
</feature>
<evidence type="ECO:0000313" key="2">
    <source>
        <dbReference type="EnsemblPlants" id="ONIVA05G07230.1"/>
    </source>
</evidence>
<protein>
    <submittedName>
        <fullName evidence="2">Uncharacterized protein</fullName>
    </submittedName>
</protein>
<dbReference type="OMA" id="NDTGWQR"/>
<dbReference type="Proteomes" id="UP000006591">
    <property type="component" value="Chromosome 5"/>
</dbReference>
<dbReference type="Gramene" id="ONIVA05G07230.1">
    <property type="protein sequence ID" value="ONIVA05G07230.1"/>
    <property type="gene ID" value="ONIVA05G07230"/>
</dbReference>
<dbReference type="AlphaFoldDB" id="A0A0E0HAV3"/>
<proteinExistence type="predicted"/>
<reference evidence="2" key="1">
    <citation type="submission" date="2015-04" db="UniProtKB">
        <authorList>
            <consortium name="EnsemblPlants"/>
        </authorList>
    </citation>
    <scope>IDENTIFICATION</scope>
    <source>
        <strain evidence="2">SL10</strain>
    </source>
</reference>
<accession>A0A0E0HAV3</accession>
<evidence type="ECO:0000313" key="3">
    <source>
        <dbReference type="Proteomes" id="UP000006591"/>
    </source>
</evidence>
<dbReference type="HOGENOM" id="CLU_178832_0_0_1"/>
<evidence type="ECO:0000256" key="1">
    <source>
        <dbReference type="SAM" id="MobiDB-lite"/>
    </source>
</evidence>